<dbReference type="EMBL" id="JAYDYW010000006">
    <property type="protein sequence ID" value="MEE1673933.1"/>
    <property type="molecule type" value="Genomic_DNA"/>
</dbReference>
<evidence type="ECO:0000313" key="3">
    <source>
        <dbReference type="EMBL" id="MEE1673933.1"/>
    </source>
</evidence>
<dbReference type="Proteomes" id="UP001310248">
    <property type="component" value="Unassembled WGS sequence"/>
</dbReference>
<feature type="signal peptide" evidence="1">
    <location>
        <begin position="1"/>
        <end position="32"/>
    </location>
</feature>
<evidence type="ECO:0000256" key="1">
    <source>
        <dbReference type="SAM" id="SignalP"/>
    </source>
</evidence>
<keyword evidence="1" id="KW-0732">Signal</keyword>
<accession>A0ABU7G3G7</accession>
<reference evidence="4" key="1">
    <citation type="submission" date="2023-07" db="EMBL/GenBank/DDBJ databases">
        <title>Draft genome sequence of Agarivorans aestuarii strain ZMCS4, a CAZymes producing bacteria isolated from the marine brown algae Clodostephus spongiosus.</title>
        <authorList>
            <person name="Lorente B."/>
            <person name="Cabral C."/>
            <person name="Frias J."/>
            <person name="Faria J."/>
            <person name="Toubarro D."/>
        </authorList>
    </citation>
    <scope>NUCLEOTIDE SEQUENCE [LARGE SCALE GENOMIC DNA]</scope>
    <source>
        <strain evidence="4">ZMCS4</strain>
    </source>
</reference>
<evidence type="ECO:0000259" key="2">
    <source>
        <dbReference type="Pfam" id="PF17131"/>
    </source>
</evidence>
<dbReference type="RefSeq" id="WP_329775159.1">
    <property type="nucleotide sequence ID" value="NZ_JAYDYW010000006.1"/>
</dbReference>
<sequence length="272" mass="31704">MQQHFNKKPLSMWLNRAAVICISLLFSQQALAETAEEKGLRIAQERKAFDLGWVDSKAETEMVLYNAQGDTSNRSIRIQSLEVEGDGDKALSVFDHPADVKGTAFLSFSHALEPDEQWLYLPALKRVKRIGSRNKSGPYMGSEFAFEDLSSFEVEKYTYTYLRDETIAGFDSYVIENVPVDKYSGYTKQITWMDKEAYRVHKVEFYDRKGQLLKTLTMSDYQVYADKHWRPSKMLMVNHQTDKKTEMFWNNYQFKTGVKESDFNKNKLKRAR</sequence>
<feature type="chain" id="PRO_5046866739" evidence="1">
    <location>
        <begin position="33"/>
        <end position="272"/>
    </location>
</feature>
<organism evidence="3 4">
    <name type="scientific">Agarivorans aestuarii</name>
    <dbReference type="NCBI Taxonomy" id="1563703"/>
    <lineage>
        <taxon>Bacteria</taxon>
        <taxon>Pseudomonadati</taxon>
        <taxon>Pseudomonadota</taxon>
        <taxon>Gammaproteobacteria</taxon>
        <taxon>Alteromonadales</taxon>
        <taxon>Alteromonadaceae</taxon>
        <taxon>Agarivorans</taxon>
    </lineage>
</organism>
<keyword evidence="3" id="KW-0449">Lipoprotein</keyword>
<protein>
    <submittedName>
        <fullName evidence="3">Outer membrane lipoprotein-sorting protein</fullName>
    </submittedName>
</protein>
<feature type="domain" description="Uncharacterized protein TP-0789" evidence="2">
    <location>
        <begin position="88"/>
        <end position="270"/>
    </location>
</feature>
<comment type="caution">
    <text evidence="3">The sequence shown here is derived from an EMBL/GenBank/DDBJ whole genome shotgun (WGS) entry which is preliminary data.</text>
</comment>
<evidence type="ECO:0000313" key="4">
    <source>
        <dbReference type="Proteomes" id="UP001310248"/>
    </source>
</evidence>
<dbReference type="Pfam" id="PF17131">
    <property type="entry name" value="LolA_like"/>
    <property type="match status" value="1"/>
</dbReference>
<dbReference type="InterPro" id="IPR033399">
    <property type="entry name" value="TP_0789-like"/>
</dbReference>
<gene>
    <name evidence="3" type="ORF">SNR37_003360</name>
</gene>
<keyword evidence="4" id="KW-1185">Reference proteome</keyword>
<name>A0ABU7G3G7_9ALTE</name>
<dbReference type="Gene3D" id="2.50.20.10">
    <property type="entry name" value="Lipoprotein localisation LolA/LolB/LppX"/>
    <property type="match status" value="1"/>
</dbReference>
<proteinExistence type="predicted"/>
<dbReference type="CDD" id="cd16329">
    <property type="entry name" value="LolA_like"/>
    <property type="match status" value="1"/>
</dbReference>